<gene>
    <name evidence="1" type="ORF">BpHYR1_042446</name>
</gene>
<protein>
    <submittedName>
        <fullName evidence="1">Uncharacterized protein</fullName>
    </submittedName>
</protein>
<organism evidence="1 2">
    <name type="scientific">Brachionus plicatilis</name>
    <name type="common">Marine rotifer</name>
    <name type="synonym">Brachionus muelleri</name>
    <dbReference type="NCBI Taxonomy" id="10195"/>
    <lineage>
        <taxon>Eukaryota</taxon>
        <taxon>Metazoa</taxon>
        <taxon>Spiralia</taxon>
        <taxon>Gnathifera</taxon>
        <taxon>Rotifera</taxon>
        <taxon>Eurotatoria</taxon>
        <taxon>Monogononta</taxon>
        <taxon>Pseudotrocha</taxon>
        <taxon>Ploima</taxon>
        <taxon>Brachionidae</taxon>
        <taxon>Brachionus</taxon>
    </lineage>
</organism>
<evidence type="ECO:0000313" key="2">
    <source>
        <dbReference type="Proteomes" id="UP000276133"/>
    </source>
</evidence>
<sequence length="81" mass="9549">MTILREGFVWKSGFLLYFIDLEEISKNNIGLYRFGPSFMRYLSIPKLSYIFNFTGIYALKGKIDFKKLSLIFFSSLKNVKM</sequence>
<comment type="caution">
    <text evidence="1">The sequence shown here is derived from an EMBL/GenBank/DDBJ whole genome shotgun (WGS) entry which is preliminary data.</text>
</comment>
<accession>A0A3M7QXF0</accession>
<reference evidence="1 2" key="1">
    <citation type="journal article" date="2018" name="Sci. Rep.">
        <title>Genomic signatures of local adaptation to the degree of environmental predictability in rotifers.</title>
        <authorList>
            <person name="Franch-Gras L."/>
            <person name="Hahn C."/>
            <person name="Garcia-Roger E.M."/>
            <person name="Carmona M.J."/>
            <person name="Serra M."/>
            <person name="Gomez A."/>
        </authorList>
    </citation>
    <scope>NUCLEOTIDE SEQUENCE [LARGE SCALE GENOMIC DNA]</scope>
    <source>
        <strain evidence="1">HYR1</strain>
    </source>
</reference>
<keyword evidence="2" id="KW-1185">Reference proteome</keyword>
<dbReference type="AlphaFoldDB" id="A0A3M7QXF0"/>
<proteinExistence type="predicted"/>
<name>A0A3M7QXF0_BRAPC</name>
<dbReference type="Proteomes" id="UP000276133">
    <property type="component" value="Unassembled WGS sequence"/>
</dbReference>
<evidence type="ECO:0000313" key="1">
    <source>
        <dbReference type="EMBL" id="RNA15668.1"/>
    </source>
</evidence>
<dbReference type="EMBL" id="REGN01004915">
    <property type="protein sequence ID" value="RNA15668.1"/>
    <property type="molecule type" value="Genomic_DNA"/>
</dbReference>